<feature type="transmembrane region" description="Helical" evidence="1">
    <location>
        <begin position="20"/>
        <end position="43"/>
    </location>
</feature>
<evidence type="ECO:0000256" key="1">
    <source>
        <dbReference type="SAM" id="Phobius"/>
    </source>
</evidence>
<protein>
    <recommendedName>
        <fullName evidence="4">Transmembrane protein</fullName>
    </recommendedName>
</protein>
<gene>
    <name evidence="2" type="ORF">ODALV1_LOCUS24162</name>
</gene>
<keyword evidence="3" id="KW-1185">Reference proteome</keyword>
<dbReference type="Proteomes" id="UP001642540">
    <property type="component" value="Unassembled WGS sequence"/>
</dbReference>
<keyword evidence="1" id="KW-0472">Membrane</keyword>
<evidence type="ECO:0000313" key="3">
    <source>
        <dbReference type="Proteomes" id="UP001642540"/>
    </source>
</evidence>
<name>A0ABP1RN61_9HEXA</name>
<comment type="caution">
    <text evidence="2">The sequence shown here is derived from an EMBL/GenBank/DDBJ whole genome shotgun (WGS) entry which is preliminary data.</text>
</comment>
<reference evidence="2 3" key="1">
    <citation type="submission" date="2024-08" db="EMBL/GenBank/DDBJ databases">
        <authorList>
            <person name="Cucini C."/>
            <person name="Frati F."/>
        </authorList>
    </citation>
    <scope>NUCLEOTIDE SEQUENCE [LARGE SCALE GENOMIC DNA]</scope>
</reference>
<evidence type="ECO:0000313" key="2">
    <source>
        <dbReference type="EMBL" id="CAL8131400.1"/>
    </source>
</evidence>
<proteinExistence type="predicted"/>
<sequence length="152" mass="17214">MAIRSFGMLVNVTRLVYDGFVFSTEWCVFLVLIVALVNAAVTIMSRARDAMILCAVLFVGNLVLKYFTCQDDECYGEAGIFFHGARVLYDAFMFSIETSIFIALALAVYSLAQVVFSHMKNALIMWLILFVVYVILKSTFSLTAQIYDDDWH</sequence>
<keyword evidence="1" id="KW-1133">Transmembrane helix</keyword>
<feature type="transmembrane region" description="Helical" evidence="1">
    <location>
        <begin position="123"/>
        <end position="147"/>
    </location>
</feature>
<evidence type="ECO:0008006" key="4">
    <source>
        <dbReference type="Google" id="ProtNLM"/>
    </source>
</evidence>
<feature type="transmembrane region" description="Helical" evidence="1">
    <location>
        <begin position="87"/>
        <end position="111"/>
    </location>
</feature>
<accession>A0ABP1RN61</accession>
<feature type="transmembrane region" description="Helical" evidence="1">
    <location>
        <begin position="50"/>
        <end position="67"/>
    </location>
</feature>
<organism evidence="2 3">
    <name type="scientific">Orchesella dallaii</name>
    <dbReference type="NCBI Taxonomy" id="48710"/>
    <lineage>
        <taxon>Eukaryota</taxon>
        <taxon>Metazoa</taxon>
        <taxon>Ecdysozoa</taxon>
        <taxon>Arthropoda</taxon>
        <taxon>Hexapoda</taxon>
        <taxon>Collembola</taxon>
        <taxon>Entomobryomorpha</taxon>
        <taxon>Entomobryoidea</taxon>
        <taxon>Orchesellidae</taxon>
        <taxon>Orchesellinae</taxon>
        <taxon>Orchesella</taxon>
    </lineage>
</organism>
<dbReference type="EMBL" id="CAXLJM020000088">
    <property type="protein sequence ID" value="CAL8131400.1"/>
    <property type="molecule type" value="Genomic_DNA"/>
</dbReference>
<keyword evidence="1" id="KW-0812">Transmembrane</keyword>